<accession>A0A1Y2GNK5</accession>
<dbReference type="GeneID" id="33572791"/>
<dbReference type="Pfam" id="PF01302">
    <property type="entry name" value="CAP_GLY"/>
    <property type="match status" value="1"/>
</dbReference>
<feature type="compositionally biased region" description="Polar residues" evidence="1">
    <location>
        <begin position="96"/>
        <end position="105"/>
    </location>
</feature>
<reference evidence="3 4" key="1">
    <citation type="submission" date="2016-07" db="EMBL/GenBank/DDBJ databases">
        <title>Pervasive Adenine N6-methylation of Active Genes in Fungi.</title>
        <authorList>
            <consortium name="DOE Joint Genome Institute"/>
            <person name="Mondo S.J."/>
            <person name="Dannebaum R.O."/>
            <person name="Kuo R.C."/>
            <person name="Labutti K."/>
            <person name="Haridas S."/>
            <person name="Kuo A."/>
            <person name="Salamov A."/>
            <person name="Ahrendt S.R."/>
            <person name="Lipzen A."/>
            <person name="Sullivan W."/>
            <person name="Andreopoulos W.B."/>
            <person name="Clum A."/>
            <person name="Lindquist E."/>
            <person name="Daum C."/>
            <person name="Ramamoorthy G.K."/>
            <person name="Gryganskyi A."/>
            <person name="Culley D."/>
            <person name="Magnuson J.K."/>
            <person name="James T.Y."/>
            <person name="O'Malley M.A."/>
            <person name="Stajich J.E."/>
            <person name="Spatafora J.W."/>
            <person name="Visel A."/>
            <person name="Grigoriev I.V."/>
        </authorList>
    </citation>
    <scope>NUCLEOTIDE SEQUENCE [LARGE SCALE GENOMIC DNA]</scope>
    <source>
        <strain evidence="3 4">NRRL 3116</strain>
    </source>
</reference>
<evidence type="ECO:0000313" key="4">
    <source>
        <dbReference type="Proteomes" id="UP000193648"/>
    </source>
</evidence>
<dbReference type="Gene3D" id="2.30.30.190">
    <property type="entry name" value="CAP Gly-rich-like domain"/>
    <property type="match status" value="1"/>
</dbReference>
<comment type="caution">
    <text evidence="3">The sequence shown here is derived from an EMBL/GenBank/DDBJ whole genome shotgun (WGS) entry which is preliminary data.</text>
</comment>
<dbReference type="RefSeq" id="XP_021881182.1">
    <property type="nucleotide sequence ID" value="XM_022030950.1"/>
</dbReference>
<dbReference type="EMBL" id="MCFF01000019">
    <property type="protein sequence ID" value="ORZ15434.1"/>
    <property type="molecule type" value="Genomic_DNA"/>
</dbReference>
<feature type="domain" description="CAP-Gly" evidence="2">
    <location>
        <begin position="332"/>
        <end position="359"/>
    </location>
</feature>
<feature type="compositionally biased region" description="Polar residues" evidence="1">
    <location>
        <begin position="281"/>
        <end position="294"/>
    </location>
</feature>
<protein>
    <recommendedName>
        <fullName evidence="2">CAP-Gly domain-containing protein</fullName>
    </recommendedName>
</protein>
<dbReference type="Proteomes" id="UP000193648">
    <property type="component" value="Unassembled WGS sequence"/>
</dbReference>
<feature type="compositionally biased region" description="Low complexity" evidence="1">
    <location>
        <begin position="81"/>
        <end position="95"/>
    </location>
</feature>
<dbReference type="SMART" id="SM01052">
    <property type="entry name" value="CAP_GLY"/>
    <property type="match status" value="1"/>
</dbReference>
<evidence type="ECO:0000313" key="3">
    <source>
        <dbReference type="EMBL" id="ORZ15434.1"/>
    </source>
</evidence>
<name>A0A1Y2GNK5_9FUNG</name>
<dbReference type="InterPro" id="IPR036859">
    <property type="entry name" value="CAP-Gly_dom_sf"/>
</dbReference>
<feature type="compositionally biased region" description="Polar residues" evidence="1">
    <location>
        <begin position="133"/>
        <end position="196"/>
    </location>
</feature>
<dbReference type="PANTHER" id="PTHR18916">
    <property type="entry name" value="DYNACTIN 1-RELATED MICROTUBULE-BINDING"/>
    <property type="match status" value="1"/>
</dbReference>
<dbReference type="STRING" id="64571.A0A1Y2GNK5"/>
<dbReference type="OrthoDB" id="2130750at2759"/>
<feature type="compositionally biased region" description="Low complexity" evidence="1">
    <location>
        <begin position="212"/>
        <end position="239"/>
    </location>
</feature>
<feature type="compositionally biased region" description="Polar residues" evidence="1">
    <location>
        <begin position="1"/>
        <end position="10"/>
    </location>
</feature>
<keyword evidence="4" id="KW-1185">Reference proteome</keyword>
<sequence length="359" mass="36448">MAPKTPQANSKLPKPPSAGGHASLTGIPAPGSVLQRRSFMPSPNGASVSKTLKDMSPEQQALLAEAITFHSPGLIDPVRKTTPTTSPAVAPANTTRTSIGSSLSGSGAHPGGADYSTTSHITGFGFTTHHSQRPNSPASSSDRASPTAQPSSTTQRLPSSQISRLGSSTRLSMQSEANNSNIHHGSQSTSNTSRPVSYSGMPPLSISHPNLSTISSTPSPTTPVGITRPGSGSPAGSRSTLQASRLSAGPGITPPAFSQAAAGTRTSMMKSLPHRPPGASTAASTGVTPGNNPVATIPESSAIVPPSLDDYEIGDRVIVESMGLSGYLRFLGPTSFKSGTWAGIELDTPTGKNDGSVEG</sequence>
<dbReference type="AlphaFoldDB" id="A0A1Y2GNK5"/>
<dbReference type="SUPFAM" id="SSF74924">
    <property type="entry name" value="Cap-Gly domain"/>
    <property type="match status" value="1"/>
</dbReference>
<dbReference type="InterPro" id="IPR000938">
    <property type="entry name" value="CAP-Gly_domain"/>
</dbReference>
<proteinExistence type="predicted"/>
<feature type="region of interest" description="Disordered" evidence="1">
    <location>
        <begin position="74"/>
        <end position="300"/>
    </location>
</feature>
<gene>
    <name evidence="3" type="ORF">BCR41DRAFT_63116</name>
</gene>
<feature type="region of interest" description="Disordered" evidence="1">
    <location>
        <begin position="1"/>
        <end position="59"/>
    </location>
</feature>
<organism evidence="3 4">
    <name type="scientific">Lobosporangium transversale</name>
    <dbReference type="NCBI Taxonomy" id="64571"/>
    <lineage>
        <taxon>Eukaryota</taxon>
        <taxon>Fungi</taxon>
        <taxon>Fungi incertae sedis</taxon>
        <taxon>Mucoromycota</taxon>
        <taxon>Mortierellomycotina</taxon>
        <taxon>Mortierellomycetes</taxon>
        <taxon>Mortierellales</taxon>
        <taxon>Mortierellaceae</taxon>
        <taxon>Lobosporangium</taxon>
    </lineage>
</organism>
<evidence type="ECO:0000256" key="1">
    <source>
        <dbReference type="SAM" id="MobiDB-lite"/>
    </source>
</evidence>
<dbReference type="InParanoid" id="A0A1Y2GNK5"/>
<evidence type="ECO:0000259" key="2">
    <source>
        <dbReference type="PROSITE" id="PS50245"/>
    </source>
</evidence>
<dbReference type="PROSITE" id="PS50245">
    <property type="entry name" value="CAP_GLY_2"/>
    <property type="match status" value="1"/>
</dbReference>